<sequence length="77" mass="9270">MKKEKSVYRYCRFNGSVLHAKREIPYEIKLYSKLVLDELCFNWNKEKLEVAINSAIDSGNREAFYELSKVYSHFIWE</sequence>
<dbReference type="SMART" id="SM00914">
    <property type="entry name" value="IDEAL"/>
    <property type="match status" value="1"/>
</dbReference>
<gene>
    <name evidence="2" type="ORF">QGM71_09450</name>
</gene>
<evidence type="ECO:0000313" key="2">
    <source>
        <dbReference type="EMBL" id="MEC5423717.1"/>
    </source>
</evidence>
<feature type="domain" description="IDEAL" evidence="1">
    <location>
        <begin position="35"/>
        <end position="71"/>
    </location>
</feature>
<organism evidence="2 3">
    <name type="scientific">Virgibacillus tibetensis</name>
    <dbReference type="NCBI Taxonomy" id="3042313"/>
    <lineage>
        <taxon>Bacteria</taxon>
        <taxon>Bacillati</taxon>
        <taxon>Bacillota</taxon>
        <taxon>Bacilli</taxon>
        <taxon>Bacillales</taxon>
        <taxon>Bacillaceae</taxon>
        <taxon>Virgibacillus</taxon>
    </lineage>
</organism>
<dbReference type="InterPro" id="IPR014957">
    <property type="entry name" value="IDEAL_dom"/>
</dbReference>
<evidence type="ECO:0000259" key="1">
    <source>
        <dbReference type="SMART" id="SM00914"/>
    </source>
</evidence>
<dbReference type="Gene3D" id="4.10.810.10">
    <property type="entry name" value="Virus Scaffolding Protein, Chain A"/>
    <property type="match status" value="1"/>
</dbReference>
<name>A0ABU6KEG1_9BACI</name>
<dbReference type="RefSeq" id="WP_327607285.1">
    <property type="nucleotide sequence ID" value="NZ_JARZFX010000003.1"/>
</dbReference>
<proteinExistence type="predicted"/>
<reference evidence="2 3" key="1">
    <citation type="journal article" date="2024" name="Int. J. Syst. Evol. Microbiol.">
        <title>Virgibacillus tibetensis sp. nov., isolated from salt lake on the Tibetan Plateau of China.</title>
        <authorList>
            <person name="Phurbu D."/>
            <person name="Liu Z.-X."/>
            <person name="Wang R."/>
            <person name="Zheng Y.-Y."/>
            <person name="Liu H.-C."/>
            <person name="Zhou Y.-G."/>
            <person name="Yu Y.-J."/>
            <person name="Li A.-H."/>
        </authorList>
    </citation>
    <scope>NUCLEOTIDE SEQUENCE [LARGE SCALE GENOMIC DNA]</scope>
    <source>
        <strain evidence="2 3">C22-A2</strain>
    </source>
</reference>
<dbReference type="Pfam" id="PF08858">
    <property type="entry name" value="IDEAL"/>
    <property type="match status" value="1"/>
</dbReference>
<accession>A0ABU6KEG1</accession>
<keyword evidence="3" id="KW-1185">Reference proteome</keyword>
<evidence type="ECO:0000313" key="3">
    <source>
        <dbReference type="Proteomes" id="UP001335737"/>
    </source>
</evidence>
<dbReference type="Proteomes" id="UP001335737">
    <property type="component" value="Unassembled WGS sequence"/>
</dbReference>
<dbReference type="InterPro" id="IPR027393">
    <property type="entry name" value="Virus_scaffolding_prot_C"/>
</dbReference>
<comment type="caution">
    <text evidence="2">The sequence shown here is derived from an EMBL/GenBank/DDBJ whole genome shotgun (WGS) entry which is preliminary data.</text>
</comment>
<dbReference type="EMBL" id="JARZFX010000003">
    <property type="protein sequence ID" value="MEC5423717.1"/>
    <property type="molecule type" value="Genomic_DNA"/>
</dbReference>
<protein>
    <submittedName>
        <fullName evidence="2">IDEAL domain-containing protein</fullName>
    </submittedName>
</protein>